<name>A0A9P0NWP3_ACAOB</name>
<comment type="caution">
    <text evidence="1">The sequence shown here is derived from an EMBL/GenBank/DDBJ whole genome shotgun (WGS) entry which is preliminary data.</text>
</comment>
<reference evidence="1" key="1">
    <citation type="submission" date="2022-03" db="EMBL/GenBank/DDBJ databases">
        <authorList>
            <person name="Sayadi A."/>
        </authorList>
    </citation>
    <scope>NUCLEOTIDE SEQUENCE</scope>
</reference>
<sequence>MSLQGPGIIIFNVHDRIEAMLKKFIFWNRCLQMNEYDCFGFLSSLLSENKIQLNESIKRDITEHLKQLQLTFNEYFPNKPASNN</sequence>
<dbReference type="EMBL" id="CAKOFQ010006669">
    <property type="protein sequence ID" value="CAH1957199.1"/>
    <property type="molecule type" value="Genomic_DNA"/>
</dbReference>
<proteinExistence type="predicted"/>
<protein>
    <submittedName>
        <fullName evidence="1">Uncharacterized protein</fullName>
    </submittedName>
</protein>
<gene>
    <name evidence="1" type="ORF">ACAOBT_LOCUS1954</name>
</gene>
<dbReference type="AlphaFoldDB" id="A0A9P0NWP3"/>
<dbReference type="Proteomes" id="UP001152888">
    <property type="component" value="Unassembled WGS sequence"/>
</dbReference>
<dbReference type="OrthoDB" id="1101576at2759"/>
<keyword evidence="2" id="KW-1185">Reference proteome</keyword>
<accession>A0A9P0NWP3</accession>
<evidence type="ECO:0000313" key="1">
    <source>
        <dbReference type="EMBL" id="CAH1957199.1"/>
    </source>
</evidence>
<evidence type="ECO:0000313" key="2">
    <source>
        <dbReference type="Proteomes" id="UP001152888"/>
    </source>
</evidence>
<organism evidence="1 2">
    <name type="scientific">Acanthoscelides obtectus</name>
    <name type="common">Bean weevil</name>
    <name type="synonym">Bruchus obtectus</name>
    <dbReference type="NCBI Taxonomy" id="200917"/>
    <lineage>
        <taxon>Eukaryota</taxon>
        <taxon>Metazoa</taxon>
        <taxon>Ecdysozoa</taxon>
        <taxon>Arthropoda</taxon>
        <taxon>Hexapoda</taxon>
        <taxon>Insecta</taxon>
        <taxon>Pterygota</taxon>
        <taxon>Neoptera</taxon>
        <taxon>Endopterygota</taxon>
        <taxon>Coleoptera</taxon>
        <taxon>Polyphaga</taxon>
        <taxon>Cucujiformia</taxon>
        <taxon>Chrysomeloidea</taxon>
        <taxon>Chrysomelidae</taxon>
        <taxon>Bruchinae</taxon>
        <taxon>Bruchini</taxon>
        <taxon>Acanthoscelides</taxon>
    </lineage>
</organism>